<dbReference type="FunFam" id="1.20.1250.20:FF:000073">
    <property type="entry name" value="MFS myo-inositol transporter, putative"/>
    <property type="match status" value="1"/>
</dbReference>
<dbReference type="GO" id="GO:0022857">
    <property type="term" value="F:transmembrane transporter activity"/>
    <property type="evidence" value="ECO:0007669"/>
    <property type="project" value="InterPro"/>
</dbReference>
<comment type="subcellular location">
    <subcellularLocation>
        <location evidence="1">Membrane</location>
        <topology evidence="1">Multi-pass membrane protein</topology>
    </subcellularLocation>
</comment>
<feature type="transmembrane region" description="Helical" evidence="8">
    <location>
        <begin position="427"/>
        <end position="451"/>
    </location>
</feature>
<dbReference type="InterPro" id="IPR050814">
    <property type="entry name" value="Myo-inositol_Transporter"/>
</dbReference>
<feature type="transmembrane region" description="Helical" evidence="8">
    <location>
        <begin position="262"/>
        <end position="285"/>
    </location>
</feature>
<dbReference type="GeneID" id="113852131"/>
<evidence type="ECO:0000256" key="4">
    <source>
        <dbReference type="ARBA" id="ARBA00022692"/>
    </source>
</evidence>
<evidence type="ECO:0000256" key="5">
    <source>
        <dbReference type="ARBA" id="ARBA00022989"/>
    </source>
</evidence>
<feature type="transmembrane region" description="Helical" evidence="8">
    <location>
        <begin position="400"/>
        <end position="421"/>
    </location>
</feature>
<keyword evidence="3 7" id="KW-0813">Transport</keyword>
<reference evidence="10" key="1">
    <citation type="journal article" date="2019" name="Toxins">
        <title>Detection of Abrin-Like and Prepropulchellin-Like Toxin Genes and Transcripts Using Whole Genome Sequencing and Full-Length Transcript Sequencing of Abrus precatorius.</title>
        <authorList>
            <person name="Hovde B.T."/>
            <person name="Daligault H.E."/>
            <person name="Hanschen E.R."/>
            <person name="Kunde Y.A."/>
            <person name="Johnson M.B."/>
            <person name="Starkenburg S.R."/>
            <person name="Johnson S.L."/>
        </authorList>
    </citation>
    <scope>NUCLEOTIDE SEQUENCE [LARGE SCALE GENOMIC DNA]</scope>
</reference>
<feature type="transmembrane region" description="Helical" evidence="8">
    <location>
        <begin position="364"/>
        <end position="388"/>
    </location>
</feature>
<protein>
    <submittedName>
        <fullName evidence="11">Inositol transporter 1-like</fullName>
    </submittedName>
</protein>
<feature type="transmembrane region" description="Helical" evidence="8">
    <location>
        <begin position="330"/>
        <end position="352"/>
    </location>
</feature>
<feature type="transmembrane region" description="Helical" evidence="8">
    <location>
        <begin position="21"/>
        <end position="42"/>
    </location>
</feature>
<feature type="transmembrane region" description="Helical" evidence="8">
    <location>
        <begin position="153"/>
        <end position="176"/>
    </location>
</feature>
<dbReference type="SUPFAM" id="SSF103473">
    <property type="entry name" value="MFS general substrate transporter"/>
    <property type="match status" value="1"/>
</dbReference>
<sequence length="505" mass="55188">MATPEYLELYPERKLTYFKSHYVLGLTSAAAISGLLIGYVTGVVSGSLVYIKEDFEAVKRSIFLQETIVSIALVGAIIGAAAAGWINDFVGRKKAILIADVVFSLGSIVMVAAPHVHLLILGRILVGIGMGVASVSAPMYIAESSPSEIRGSLVSTNVLMIAVGQFLSYLTSLAFAQVPGTWRWMLGVASLPAVIQFCVMLFQPESPRWLFFKNRTREAVFVLGNIYDQERQRHEVECLGKERKKLKNIRYRDVFRSKEIKIAFFVGAGLQAFQQFTGLSIVMYYSPMIIEMVGFNSKQLALLLSLILAGMNVCGTILGIYLIDHAGRRLLALVSLSGAIVALAIISAGSYFETLDSTNTVYGWIVVMGLALYTVFFALGMGPVPWTVNSEIYPEEFRGLCGGMSATVNWICSIIMFESFLSISDGFGIGVSFGILGVLAGVAFIFVLVYVPETNGLAFEEARVLWWIIRTQGNDQYTECLLEGGNQSCANLDICHCQDITTVDS</sequence>
<organism evidence="10 11">
    <name type="scientific">Abrus precatorius</name>
    <name type="common">Indian licorice</name>
    <name type="synonym">Glycine abrus</name>
    <dbReference type="NCBI Taxonomy" id="3816"/>
    <lineage>
        <taxon>Eukaryota</taxon>
        <taxon>Viridiplantae</taxon>
        <taxon>Streptophyta</taxon>
        <taxon>Embryophyta</taxon>
        <taxon>Tracheophyta</taxon>
        <taxon>Spermatophyta</taxon>
        <taxon>Magnoliopsida</taxon>
        <taxon>eudicotyledons</taxon>
        <taxon>Gunneridae</taxon>
        <taxon>Pentapetalae</taxon>
        <taxon>rosids</taxon>
        <taxon>fabids</taxon>
        <taxon>Fabales</taxon>
        <taxon>Fabaceae</taxon>
        <taxon>Papilionoideae</taxon>
        <taxon>50 kb inversion clade</taxon>
        <taxon>NPAAA clade</taxon>
        <taxon>indigoferoid/millettioid clade</taxon>
        <taxon>Abreae</taxon>
        <taxon>Abrus</taxon>
    </lineage>
</organism>
<dbReference type="InterPro" id="IPR005828">
    <property type="entry name" value="MFS_sugar_transport-like"/>
</dbReference>
<dbReference type="PANTHER" id="PTHR48020:SF46">
    <property type="entry name" value="SUGAR PORTER (SP) FAMILY MFS TRANSPORTER"/>
    <property type="match status" value="1"/>
</dbReference>
<keyword evidence="6 8" id="KW-0472">Membrane</keyword>
<dbReference type="InterPro" id="IPR020846">
    <property type="entry name" value="MFS_dom"/>
</dbReference>
<keyword evidence="5 8" id="KW-1133">Transmembrane helix</keyword>
<feature type="transmembrane region" description="Helical" evidence="8">
    <location>
        <begin position="300"/>
        <end position="323"/>
    </location>
</feature>
<dbReference type="PROSITE" id="PS00217">
    <property type="entry name" value="SUGAR_TRANSPORT_2"/>
    <property type="match status" value="1"/>
</dbReference>
<dbReference type="Proteomes" id="UP000694853">
    <property type="component" value="Unplaced"/>
</dbReference>
<dbReference type="PROSITE" id="PS00216">
    <property type="entry name" value="SUGAR_TRANSPORT_1"/>
    <property type="match status" value="1"/>
</dbReference>
<evidence type="ECO:0000256" key="2">
    <source>
        <dbReference type="ARBA" id="ARBA00010992"/>
    </source>
</evidence>
<feature type="transmembrane region" description="Helical" evidence="8">
    <location>
        <begin position="62"/>
        <end position="83"/>
    </location>
</feature>
<dbReference type="GO" id="GO:0015798">
    <property type="term" value="P:myo-inositol transport"/>
    <property type="evidence" value="ECO:0007669"/>
    <property type="project" value="UniProtKB-ARBA"/>
</dbReference>
<feature type="transmembrane region" description="Helical" evidence="8">
    <location>
        <begin position="120"/>
        <end position="141"/>
    </location>
</feature>
<keyword evidence="10" id="KW-1185">Reference proteome</keyword>
<dbReference type="PRINTS" id="PR00171">
    <property type="entry name" value="SUGRTRNSPORT"/>
</dbReference>
<dbReference type="GO" id="GO:0016020">
    <property type="term" value="C:membrane"/>
    <property type="evidence" value="ECO:0007669"/>
    <property type="project" value="UniProtKB-SubCell"/>
</dbReference>
<dbReference type="Gene3D" id="1.20.1250.20">
    <property type="entry name" value="MFS general substrate transporter like domains"/>
    <property type="match status" value="1"/>
</dbReference>
<dbReference type="GO" id="GO:0015791">
    <property type="term" value="P:polyol transmembrane transport"/>
    <property type="evidence" value="ECO:0007669"/>
    <property type="project" value="UniProtKB-ARBA"/>
</dbReference>
<keyword evidence="4 8" id="KW-0812">Transmembrane</keyword>
<proteinExistence type="inferred from homology"/>
<accession>A0A8B8K4C6</accession>
<evidence type="ECO:0000256" key="1">
    <source>
        <dbReference type="ARBA" id="ARBA00004141"/>
    </source>
</evidence>
<comment type="similarity">
    <text evidence="2 7">Belongs to the major facilitator superfamily. Sugar transporter (TC 2.A.1.1) family.</text>
</comment>
<evidence type="ECO:0000313" key="10">
    <source>
        <dbReference type="Proteomes" id="UP000694853"/>
    </source>
</evidence>
<evidence type="ECO:0000256" key="8">
    <source>
        <dbReference type="SAM" id="Phobius"/>
    </source>
</evidence>
<evidence type="ECO:0000256" key="3">
    <source>
        <dbReference type="ARBA" id="ARBA00022448"/>
    </source>
</evidence>
<evidence type="ECO:0000256" key="6">
    <source>
        <dbReference type="ARBA" id="ARBA00023136"/>
    </source>
</evidence>
<evidence type="ECO:0000313" key="11">
    <source>
        <dbReference type="RefSeq" id="XP_027338179.1"/>
    </source>
</evidence>
<feature type="domain" description="Major facilitator superfamily (MFS) profile" evidence="9">
    <location>
        <begin position="26"/>
        <end position="455"/>
    </location>
</feature>
<dbReference type="InterPro" id="IPR005829">
    <property type="entry name" value="Sugar_transporter_CS"/>
</dbReference>
<feature type="transmembrane region" description="Helical" evidence="8">
    <location>
        <begin position="182"/>
        <end position="202"/>
    </location>
</feature>
<evidence type="ECO:0000259" key="9">
    <source>
        <dbReference type="PROSITE" id="PS50850"/>
    </source>
</evidence>
<dbReference type="NCBIfam" id="TIGR00879">
    <property type="entry name" value="SP"/>
    <property type="match status" value="1"/>
</dbReference>
<dbReference type="OrthoDB" id="6339427at2759"/>
<dbReference type="InterPro" id="IPR036259">
    <property type="entry name" value="MFS_trans_sf"/>
</dbReference>
<gene>
    <name evidence="11" type="primary">LOC113852131</name>
</gene>
<dbReference type="AlphaFoldDB" id="A0A8B8K4C6"/>
<dbReference type="RefSeq" id="XP_027338179.1">
    <property type="nucleotide sequence ID" value="XM_027482378.1"/>
</dbReference>
<name>A0A8B8K4C6_ABRPR</name>
<dbReference type="Pfam" id="PF00083">
    <property type="entry name" value="Sugar_tr"/>
    <property type="match status" value="1"/>
</dbReference>
<dbReference type="KEGG" id="aprc:113852131"/>
<dbReference type="InterPro" id="IPR003663">
    <property type="entry name" value="Sugar/inositol_transpt"/>
</dbReference>
<feature type="transmembrane region" description="Helical" evidence="8">
    <location>
        <begin position="95"/>
        <end position="114"/>
    </location>
</feature>
<evidence type="ECO:0000256" key="7">
    <source>
        <dbReference type="RuleBase" id="RU003346"/>
    </source>
</evidence>
<reference evidence="11" key="2">
    <citation type="submission" date="2025-08" db="UniProtKB">
        <authorList>
            <consortium name="RefSeq"/>
        </authorList>
    </citation>
    <scope>IDENTIFICATION</scope>
    <source>
        <tissue evidence="11">Young leaves</tissue>
    </source>
</reference>
<dbReference type="PROSITE" id="PS50850">
    <property type="entry name" value="MFS"/>
    <property type="match status" value="1"/>
</dbReference>
<dbReference type="PANTHER" id="PTHR48020">
    <property type="entry name" value="PROTON MYO-INOSITOL COTRANSPORTER"/>
    <property type="match status" value="1"/>
</dbReference>